<evidence type="ECO:0000256" key="3">
    <source>
        <dbReference type="ARBA" id="ARBA00022737"/>
    </source>
</evidence>
<dbReference type="PROSITE" id="PS50157">
    <property type="entry name" value="ZINC_FINGER_C2H2_2"/>
    <property type="match status" value="3"/>
</dbReference>
<evidence type="ECO:0000256" key="1">
    <source>
        <dbReference type="ARBA" id="ARBA00004123"/>
    </source>
</evidence>
<evidence type="ECO:0000259" key="8">
    <source>
        <dbReference type="PROSITE" id="PS50157"/>
    </source>
</evidence>
<dbReference type="GO" id="GO:0000981">
    <property type="term" value="F:DNA-binding transcription factor activity, RNA polymerase II-specific"/>
    <property type="evidence" value="ECO:0007669"/>
    <property type="project" value="TreeGrafter"/>
</dbReference>
<dbReference type="GO" id="GO:0000978">
    <property type="term" value="F:RNA polymerase II cis-regulatory region sequence-specific DNA binding"/>
    <property type="evidence" value="ECO:0007669"/>
    <property type="project" value="TreeGrafter"/>
</dbReference>
<sequence>MSESEVSARSNGETLLRISSGVDFELDPDSRWRPGGCARTVEGPVAHVKRLPVGDPYVVCAGLSEQQMGHSMWGGARSETLFKLEPGGQSVKETLGHTRSGGKVEKLSLNIGSAAHERSAQLVRVADVLVDDQPCTEVADLHTCFQPELEGAGVVLPSSAASGAESDVTMEYVMRSTWSEDLGPGVAQTQHGCYAEDGQRTDIPSKSGASMCSPHAPAVSASQSYGLDANGFLTHYKRFAAPESTKTYRKFETRGKVFVCKFCGKCCTRSSNLKRHQRVHTGEKPFSCTLCGKKFTQSCSLKRHQSVHTGARPFHCPRCRKQFSYTGDLQKHQCSHWRKTV</sequence>
<evidence type="ECO:0000256" key="4">
    <source>
        <dbReference type="ARBA" id="ARBA00022771"/>
    </source>
</evidence>
<dbReference type="GO" id="GO:0005634">
    <property type="term" value="C:nucleus"/>
    <property type="evidence" value="ECO:0007669"/>
    <property type="project" value="UniProtKB-SubCell"/>
</dbReference>
<evidence type="ECO:0000256" key="6">
    <source>
        <dbReference type="ARBA" id="ARBA00023242"/>
    </source>
</evidence>
<evidence type="ECO:0000256" key="7">
    <source>
        <dbReference type="PROSITE-ProRule" id="PRU00042"/>
    </source>
</evidence>
<keyword evidence="5" id="KW-0862">Zinc</keyword>
<feature type="domain" description="C2H2-type" evidence="8">
    <location>
        <begin position="314"/>
        <end position="336"/>
    </location>
</feature>
<dbReference type="PANTHER" id="PTHR23235">
    <property type="entry name" value="KRUEPPEL-LIKE TRANSCRIPTION FACTOR"/>
    <property type="match status" value="1"/>
</dbReference>
<feature type="domain" description="C2H2-type" evidence="8">
    <location>
        <begin position="286"/>
        <end position="313"/>
    </location>
</feature>
<gene>
    <name evidence="9" type="ORF">Z043_125374</name>
</gene>
<evidence type="ECO:0000313" key="10">
    <source>
        <dbReference type="Proteomes" id="UP000034805"/>
    </source>
</evidence>
<name>A0A0P7W385_SCLFO</name>
<dbReference type="InterPro" id="IPR036236">
    <property type="entry name" value="Znf_C2H2_sf"/>
</dbReference>
<dbReference type="SMART" id="SM00355">
    <property type="entry name" value="ZnF_C2H2"/>
    <property type="match status" value="3"/>
</dbReference>
<keyword evidence="2" id="KW-0479">Metal-binding</keyword>
<comment type="caution">
    <text evidence="9">The sequence shown here is derived from an EMBL/GenBank/DDBJ whole genome shotgun (WGS) entry which is preliminary data.</text>
</comment>
<evidence type="ECO:0000256" key="5">
    <source>
        <dbReference type="ARBA" id="ARBA00022833"/>
    </source>
</evidence>
<dbReference type="PROSITE" id="PS00028">
    <property type="entry name" value="ZINC_FINGER_C2H2_1"/>
    <property type="match status" value="3"/>
</dbReference>
<dbReference type="Pfam" id="PF13465">
    <property type="entry name" value="zf-H2C2_2"/>
    <property type="match status" value="1"/>
</dbReference>
<dbReference type="FunFam" id="3.30.160.60:FF:000303">
    <property type="entry name" value="Zinc finger protein 41"/>
    <property type="match status" value="1"/>
</dbReference>
<dbReference type="EMBL" id="JARO02018218">
    <property type="protein sequence ID" value="KPP56958.1"/>
    <property type="molecule type" value="Genomic_DNA"/>
</dbReference>
<keyword evidence="6" id="KW-0539">Nucleus</keyword>
<dbReference type="PANTHER" id="PTHR23235:SF142">
    <property type="entry name" value="ZINC FINGER PROTEIN 384"/>
    <property type="match status" value="1"/>
</dbReference>
<keyword evidence="4 7" id="KW-0863">Zinc-finger</keyword>
<dbReference type="GO" id="GO:0008270">
    <property type="term" value="F:zinc ion binding"/>
    <property type="evidence" value="ECO:0007669"/>
    <property type="project" value="UniProtKB-KW"/>
</dbReference>
<evidence type="ECO:0000256" key="2">
    <source>
        <dbReference type="ARBA" id="ARBA00022723"/>
    </source>
</evidence>
<comment type="subcellular location">
    <subcellularLocation>
        <location evidence="1">Nucleus</location>
    </subcellularLocation>
</comment>
<dbReference type="AlphaFoldDB" id="A0A0P7W385"/>
<dbReference type="Proteomes" id="UP000034805">
    <property type="component" value="Unassembled WGS sequence"/>
</dbReference>
<proteinExistence type="predicted"/>
<reference evidence="9 10" key="1">
    <citation type="submission" date="2015-08" db="EMBL/GenBank/DDBJ databases">
        <title>The genome of the Asian arowana (Scleropages formosus).</title>
        <authorList>
            <person name="Tan M.H."/>
            <person name="Gan H.M."/>
            <person name="Croft L.J."/>
            <person name="Austin C.M."/>
        </authorList>
    </citation>
    <scope>NUCLEOTIDE SEQUENCE [LARGE SCALE GENOMIC DNA]</scope>
    <source>
        <strain evidence="9">Aro1</strain>
    </source>
</reference>
<dbReference type="SUPFAM" id="SSF57667">
    <property type="entry name" value="beta-beta-alpha zinc fingers"/>
    <property type="match status" value="2"/>
</dbReference>
<accession>A0A0P7W385</accession>
<evidence type="ECO:0000313" key="9">
    <source>
        <dbReference type="EMBL" id="KPP56958.1"/>
    </source>
</evidence>
<organism evidence="9 10">
    <name type="scientific">Scleropages formosus</name>
    <name type="common">Asian bonytongue</name>
    <name type="synonym">Osteoglossum formosum</name>
    <dbReference type="NCBI Taxonomy" id="113540"/>
    <lineage>
        <taxon>Eukaryota</taxon>
        <taxon>Metazoa</taxon>
        <taxon>Chordata</taxon>
        <taxon>Craniata</taxon>
        <taxon>Vertebrata</taxon>
        <taxon>Euteleostomi</taxon>
        <taxon>Actinopterygii</taxon>
        <taxon>Neopterygii</taxon>
        <taxon>Teleostei</taxon>
        <taxon>Osteoglossocephala</taxon>
        <taxon>Osteoglossomorpha</taxon>
        <taxon>Osteoglossiformes</taxon>
        <taxon>Osteoglossidae</taxon>
        <taxon>Scleropages</taxon>
    </lineage>
</organism>
<dbReference type="Gene3D" id="3.30.160.60">
    <property type="entry name" value="Classic Zinc Finger"/>
    <property type="match status" value="3"/>
</dbReference>
<protein>
    <recommendedName>
        <fullName evidence="8">C2H2-type domain-containing protein</fullName>
    </recommendedName>
</protein>
<feature type="domain" description="C2H2-type" evidence="8">
    <location>
        <begin position="258"/>
        <end position="285"/>
    </location>
</feature>
<dbReference type="FunFam" id="3.30.160.60:FF:001498">
    <property type="entry name" value="Zinc finger protein 404"/>
    <property type="match status" value="1"/>
</dbReference>
<keyword evidence="3" id="KW-0677">Repeat</keyword>
<dbReference type="InterPro" id="IPR013087">
    <property type="entry name" value="Znf_C2H2_type"/>
</dbReference>